<dbReference type="PANTHER" id="PTHR33653">
    <property type="entry name" value="RIBONUCLEASE VAPC2"/>
    <property type="match status" value="1"/>
</dbReference>
<dbReference type="Proteomes" id="UP000540266">
    <property type="component" value="Plasmid pBS3d"/>
</dbReference>
<gene>
    <name evidence="8" type="primary">vapC</name>
    <name evidence="9" type="ORF">HER27_031455</name>
</gene>
<keyword evidence="4 8" id="KW-0479">Metal-binding</keyword>
<dbReference type="GeneID" id="45961479"/>
<dbReference type="Gene3D" id="3.40.50.1010">
    <property type="entry name" value="5'-nuclease"/>
    <property type="match status" value="1"/>
</dbReference>
<evidence type="ECO:0000256" key="7">
    <source>
        <dbReference type="ARBA" id="ARBA00038093"/>
    </source>
</evidence>
<evidence type="ECO:0000256" key="1">
    <source>
        <dbReference type="ARBA" id="ARBA00001946"/>
    </source>
</evidence>
<evidence type="ECO:0000256" key="5">
    <source>
        <dbReference type="ARBA" id="ARBA00022801"/>
    </source>
</evidence>
<dbReference type="PANTHER" id="PTHR33653:SF1">
    <property type="entry name" value="RIBONUCLEASE VAPC2"/>
    <property type="match status" value="1"/>
</dbReference>
<feature type="binding site" evidence="8">
    <location>
        <position position="101"/>
    </location>
    <ligand>
        <name>Mg(2+)</name>
        <dbReference type="ChEBI" id="CHEBI:18420"/>
    </ligand>
</feature>
<dbReference type="InterPro" id="IPR002716">
    <property type="entry name" value="PIN_dom"/>
</dbReference>
<dbReference type="InterPro" id="IPR050556">
    <property type="entry name" value="Type_II_TA_system_RNase"/>
</dbReference>
<geneLocation type="plasmid" evidence="9 10">
    <name>pBS3d</name>
</geneLocation>
<dbReference type="KEGG" id="rpha:AMC79_PD00787"/>
<proteinExistence type="inferred from homology"/>
<dbReference type="InterPro" id="IPR022907">
    <property type="entry name" value="VapC_family"/>
</dbReference>
<dbReference type="AlphaFoldDB" id="A0A7X6F9S4"/>
<keyword evidence="6 8" id="KW-0460">Magnesium</keyword>
<feature type="binding site" evidence="8">
    <location>
        <position position="6"/>
    </location>
    <ligand>
        <name>Mg(2+)</name>
        <dbReference type="ChEBI" id="CHEBI:18420"/>
    </ligand>
</feature>
<dbReference type="GO" id="GO:0016787">
    <property type="term" value="F:hydrolase activity"/>
    <property type="evidence" value="ECO:0007669"/>
    <property type="project" value="UniProtKB-KW"/>
</dbReference>
<evidence type="ECO:0000313" key="10">
    <source>
        <dbReference type="Proteomes" id="UP000540266"/>
    </source>
</evidence>
<keyword evidence="8" id="KW-0800">Toxin</keyword>
<accession>A0A7X6F9S4</accession>
<keyword evidence="2 8" id="KW-1277">Toxin-antitoxin system</keyword>
<dbReference type="GO" id="GO:0090729">
    <property type="term" value="F:toxin activity"/>
    <property type="evidence" value="ECO:0007669"/>
    <property type="project" value="UniProtKB-KW"/>
</dbReference>
<protein>
    <recommendedName>
        <fullName evidence="8">Ribonuclease VapC</fullName>
        <shortName evidence="8">RNase VapC</shortName>
        <ecNumber evidence="8">3.1.-.-</ecNumber>
    </recommendedName>
    <alternativeName>
        <fullName evidence="8">Toxin VapC</fullName>
    </alternativeName>
</protein>
<evidence type="ECO:0000256" key="8">
    <source>
        <dbReference type="HAMAP-Rule" id="MF_00265"/>
    </source>
</evidence>
<keyword evidence="3 8" id="KW-0540">Nuclease</keyword>
<reference evidence="9 10" key="1">
    <citation type="submission" date="2020-11" db="EMBL/GenBank/DDBJ databases">
        <title>Indigenous Rhizobia Nodulating Common beans in Western Kenya.</title>
        <authorList>
            <person name="Wekesa C.S."/>
            <person name="Oelmueller R."/>
            <person name="Furch A.C."/>
        </authorList>
    </citation>
    <scope>NUCLEOTIDE SEQUENCE [LARGE SCALE GENOMIC DNA]</scope>
    <source>
        <strain evidence="10">BS3</strain>
        <plasmid evidence="9 10">pBS3d</plasmid>
    </source>
</reference>
<dbReference type="HAMAP" id="MF_00265">
    <property type="entry name" value="VapC_Nob1"/>
    <property type="match status" value="1"/>
</dbReference>
<comment type="function">
    <text evidence="8">Toxic component of a toxin-antitoxin (TA) system. An RNase.</text>
</comment>
<dbReference type="EC" id="3.1.-.-" evidence="8"/>
<organism evidence="9 10">
    <name type="scientific">Rhizobium phaseoli</name>
    <dbReference type="NCBI Taxonomy" id="396"/>
    <lineage>
        <taxon>Bacteria</taxon>
        <taxon>Pseudomonadati</taxon>
        <taxon>Pseudomonadota</taxon>
        <taxon>Alphaproteobacteria</taxon>
        <taxon>Hyphomicrobiales</taxon>
        <taxon>Rhizobiaceae</taxon>
        <taxon>Rhizobium/Agrobacterium group</taxon>
        <taxon>Rhizobium</taxon>
    </lineage>
</organism>
<dbReference type="GO" id="GO:0004540">
    <property type="term" value="F:RNA nuclease activity"/>
    <property type="evidence" value="ECO:0007669"/>
    <property type="project" value="InterPro"/>
</dbReference>
<evidence type="ECO:0000313" key="9">
    <source>
        <dbReference type="EMBL" id="QPK12517.1"/>
    </source>
</evidence>
<sequence length="146" mass="15889">MIELLDTNVLKEIGRPEPHENVAAWLDTVDDTDLAISVISVREIAKGIERKRKTDEAVANSIAKAADAIFAAYEGRILPVDEAVARRWGQMLGQSDKNSDDTGLAATAQVNDLVVVTRNTSDFQGRGVTILDPFKKATKGSRNIAR</sequence>
<keyword evidence="9" id="KW-0614">Plasmid</keyword>
<keyword evidence="5 8" id="KW-0378">Hydrolase</keyword>
<evidence type="ECO:0000256" key="4">
    <source>
        <dbReference type="ARBA" id="ARBA00022723"/>
    </source>
</evidence>
<dbReference type="EMBL" id="CP064935">
    <property type="protein sequence ID" value="QPK12517.1"/>
    <property type="molecule type" value="Genomic_DNA"/>
</dbReference>
<comment type="similarity">
    <text evidence="7 8">Belongs to the PINc/VapC protein family.</text>
</comment>
<name>A0A7X6F9S4_9HYPH</name>
<dbReference type="SUPFAM" id="SSF88723">
    <property type="entry name" value="PIN domain-like"/>
    <property type="match status" value="1"/>
</dbReference>
<evidence type="ECO:0000256" key="6">
    <source>
        <dbReference type="ARBA" id="ARBA00022842"/>
    </source>
</evidence>
<dbReference type="CDD" id="cd18746">
    <property type="entry name" value="PIN_VapC4-5_FitB-like"/>
    <property type="match status" value="1"/>
</dbReference>
<evidence type="ECO:0000256" key="3">
    <source>
        <dbReference type="ARBA" id="ARBA00022722"/>
    </source>
</evidence>
<evidence type="ECO:0000256" key="2">
    <source>
        <dbReference type="ARBA" id="ARBA00022649"/>
    </source>
</evidence>
<dbReference type="InterPro" id="IPR029060">
    <property type="entry name" value="PIN-like_dom_sf"/>
</dbReference>
<dbReference type="RefSeq" id="WP_167355301.1">
    <property type="nucleotide sequence ID" value="NZ_CP013531.1"/>
</dbReference>
<comment type="cofactor">
    <cofactor evidence="1 8">
        <name>Mg(2+)</name>
        <dbReference type="ChEBI" id="CHEBI:18420"/>
    </cofactor>
</comment>
<dbReference type="GO" id="GO:0000287">
    <property type="term" value="F:magnesium ion binding"/>
    <property type="evidence" value="ECO:0007669"/>
    <property type="project" value="UniProtKB-UniRule"/>
</dbReference>
<dbReference type="Pfam" id="PF01850">
    <property type="entry name" value="PIN"/>
    <property type="match status" value="1"/>
</dbReference>